<dbReference type="Gene3D" id="1.20.5.1930">
    <property type="match status" value="1"/>
</dbReference>
<dbReference type="Pfam" id="PF02518">
    <property type="entry name" value="HATPase_c"/>
    <property type="match status" value="1"/>
</dbReference>
<evidence type="ECO:0000256" key="9">
    <source>
        <dbReference type="SAM" id="Coils"/>
    </source>
</evidence>
<evidence type="ECO:0000256" key="2">
    <source>
        <dbReference type="ARBA" id="ARBA00012438"/>
    </source>
</evidence>
<protein>
    <recommendedName>
        <fullName evidence="2">histidine kinase</fullName>
        <ecNumber evidence="2">2.7.13.3</ecNumber>
    </recommendedName>
</protein>
<dbReference type="InterPro" id="IPR011712">
    <property type="entry name" value="Sig_transdc_His_kin_sub3_dim/P"/>
</dbReference>
<gene>
    <name evidence="12" type="ORF">C8N28_0350</name>
</gene>
<feature type="coiled-coil region" evidence="9">
    <location>
        <begin position="408"/>
        <end position="437"/>
    </location>
</feature>
<evidence type="ECO:0000256" key="5">
    <source>
        <dbReference type="ARBA" id="ARBA00022741"/>
    </source>
</evidence>
<reference evidence="12 13" key="1">
    <citation type="submission" date="2019-03" db="EMBL/GenBank/DDBJ databases">
        <title>Genomic Encyclopedia of Archaeal and Bacterial Type Strains, Phase II (KMG-II): from individual species to whole genera.</title>
        <authorList>
            <person name="Goeker M."/>
        </authorList>
    </citation>
    <scope>NUCLEOTIDE SEQUENCE [LARGE SCALE GENOMIC DNA]</scope>
    <source>
        <strain evidence="12 13">DSM 22554</strain>
    </source>
</reference>
<proteinExistence type="predicted"/>
<keyword evidence="4" id="KW-0808">Transferase</keyword>
<dbReference type="InterPro" id="IPR003594">
    <property type="entry name" value="HATPase_dom"/>
</dbReference>
<dbReference type="RefSeq" id="WP_165870281.1">
    <property type="nucleotide sequence ID" value="NZ_SMGO01000001.1"/>
</dbReference>
<evidence type="ECO:0000256" key="10">
    <source>
        <dbReference type="SAM" id="Phobius"/>
    </source>
</evidence>
<dbReference type="SUPFAM" id="SSF48452">
    <property type="entry name" value="TPR-like"/>
    <property type="match status" value="2"/>
</dbReference>
<dbReference type="SUPFAM" id="SSF55874">
    <property type="entry name" value="ATPase domain of HSP90 chaperone/DNA topoisomerase II/histidine kinase"/>
    <property type="match status" value="1"/>
</dbReference>
<dbReference type="InterPro" id="IPR050482">
    <property type="entry name" value="Sensor_HK_TwoCompSys"/>
</dbReference>
<dbReference type="InterPro" id="IPR011990">
    <property type="entry name" value="TPR-like_helical_dom_sf"/>
</dbReference>
<dbReference type="AlphaFoldDB" id="A0A4R1M2I4"/>
<keyword evidence="13" id="KW-1185">Reference proteome</keyword>
<keyword evidence="6 12" id="KW-0418">Kinase</keyword>
<evidence type="ECO:0000313" key="12">
    <source>
        <dbReference type="EMBL" id="TCK85054.1"/>
    </source>
</evidence>
<sequence length="639" mass="72507">MCRFFLYLIFALLPLIGFGQSVDSLEKVLTTKKLTEGEKIKLYQDLSDRYSNLNMQKSLEYAKTGLTLALQTKDKKAEALFYQNMSLAYLKGGVYDSATIYLDKALPIAQKLEDAKLEATLNRVYGSLHAYQNKYDLAMDYYKKSAGILEKINDTYELCQTYAGIGGVYRLLSNDDQAMVYYIKAEQMAIESGNRERLADIYLAMSYIYRNQEMSKEEVVQPIKQAVKIYQETGNKFGENQALATLANTYSYYDDYVSALPIAQQALQQTEEAGFSNLISTSATILSAIYYYTGKYEECITTGLKVLQIDSADVNLTKHAYIHLSLAYGQLGQIDSMEYYVNQFVTALEEQHNETFHNTLSEMEVKYETEKKEFQISTLQSQRKLYLLLGITGGLILIIALAFVVIRYRLAVSRRKLAEEETQRLEQEKQLVAVQATLDGETAERSRLARDLHDGLGSMLSLVKINLPQVKGNAILEAVDVSRFQKALGMLDDSIQELRRVAHHMMPESLLRSGLKVSLTDFCTAIPTVRFHYFGDEARLSGNLEIMIYRCIHELVNNALKHAEATQINVQLIQEDNRVSFTVQDDGKGFNQQKVTEGMGLQNIRQRVAAFQGKMEIYSSEDGTEVHVELKLTKSEHHD</sequence>
<dbReference type="PROSITE" id="PS50109">
    <property type="entry name" value="HIS_KIN"/>
    <property type="match status" value="1"/>
</dbReference>
<keyword evidence="5" id="KW-0547">Nucleotide-binding</keyword>
<dbReference type="SMART" id="SM00387">
    <property type="entry name" value="HATPase_c"/>
    <property type="match status" value="1"/>
</dbReference>
<dbReference type="InterPro" id="IPR005467">
    <property type="entry name" value="His_kinase_dom"/>
</dbReference>
<feature type="transmembrane region" description="Helical" evidence="10">
    <location>
        <begin position="385"/>
        <end position="406"/>
    </location>
</feature>
<evidence type="ECO:0000259" key="11">
    <source>
        <dbReference type="PROSITE" id="PS50109"/>
    </source>
</evidence>
<evidence type="ECO:0000256" key="8">
    <source>
        <dbReference type="ARBA" id="ARBA00023012"/>
    </source>
</evidence>
<name>A0A4R1M2I4_9SPHI</name>
<evidence type="ECO:0000313" key="13">
    <source>
        <dbReference type="Proteomes" id="UP000294616"/>
    </source>
</evidence>
<keyword evidence="8" id="KW-0902">Two-component regulatory system</keyword>
<dbReference type="Proteomes" id="UP000294616">
    <property type="component" value="Unassembled WGS sequence"/>
</dbReference>
<organism evidence="12 13">
    <name type="scientific">Albibacterium bauzanense</name>
    <dbReference type="NCBI Taxonomy" id="653929"/>
    <lineage>
        <taxon>Bacteria</taxon>
        <taxon>Pseudomonadati</taxon>
        <taxon>Bacteroidota</taxon>
        <taxon>Sphingobacteriia</taxon>
        <taxon>Sphingobacteriales</taxon>
        <taxon>Sphingobacteriaceae</taxon>
        <taxon>Albibacterium</taxon>
    </lineage>
</organism>
<feature type="domain" description="Histidine kinase" evidence="11">
    <location>
        <begin position="548"/>
        <end position="634"/>
    </location>
</feature>
<dbReference type="EMBL" id="SMGO01000001">
    <property type="protein sequence ID" value="TCK85054.1"/>
    <property type="molecule type" value="Genomic_DNA"/>
</dbReference>
<dbReference type="PANTHER" id="PTHR24421:SF10">
    <property type="entry name" value="NITRATE_NITRITE SENSOR PROTEIN NARQ"/>
    <property type="match status" value="1"/>
</dbReference>
<keyword evidence="10" id="KW-1133">Transmembrane helix</keyword>
<dbReference type="GO" id="GO:0016020">
    <property type="term" value="C:membrane"/>
    <property type="evidence" value="ECO:0007669"/>
    <property type="project" value="InterPro"/>
</dbReference>
<dbReference type="InterPro" id="IPR036890">
    <property type="entry name" value="HATPase_C_sf"/>
</dbReference>
<dbReference type="Gene3D" id="1.25.40.10">
    <property type="entry name" value="Tetratricopeptide repeat domain"/>
    <property type="match status" value="2"/>
</dbReference>
<dbReference type="GO" id="GO:0046983">
    <property type="term" value="F:protein dimerization activity"/>
    <property type="evidence" value="ECO:0007669"/>
    <property type="project" value="InterPro"/>
</dbReference>
<dbReference type="Pfam" id="PF07730">
    <property type="entry name" value="HisKA_3"/>
    <property type="match status" value="1"/>
</dbReference>
<dbReference type="CDD" id="cd16917">
    <property type="entry name" value="HATPase_UhpB-NarQ-NarX-like"/>
    <property type="match status" value="1"/>
</dbReference>
<keyword evidence="9" id="KW-0175">Coiled coil</keyword>
<evidence type="ECO:0000256" key="6">
    <source>
        <dbReference type="ARBA" id="ARBA00022777"/>
    </source>
</evidence>
<comment type="caution">
    <text evidence="12">The sequence shown here is derived from an EMBL/GenBank/DDBJ whole genome shotgun (WGS) entry which is preliminary data.</text>
</comment>
<dbReference type="GO" id="GO:0005524">
    <property type="term" value="F:ATP binding"/>
    <property type="evidence" value="ECO:0007669"/>
    <property type="project" value="UniProtKB-KW"/>
</dbReference>
<dbReference type="SMART" id="SM00028">
    <property type="entry name" value="TPR"/>
    <property type="match status" value="5"/>
</dbReference>
<dbReference type="InterPro" id="IPR019734">
    <property type="entry name" value="TPR_rpt"/>
</dbReference>
<evidence type="ECO:0000256" key="1">
    <source>
        <dbReference type="ARBA" id="ARBA00000085"/>
    </source>
</evidence>
<comment type="catalytic activity">
    <reaction evidence="1">
        <text>ATP + protein L-histidine = ADP + protein N-phospho-L-histidine.</text>
        <dbReference type="EC" id="2.7.13.3"/>
    </reaction>
</comment>
<evidence type="ECO:0000256" key="4">
    <source>
        <dbReference type="ARBA" id="ARBA00022679"/>
    </source>
</evidence>
<dbReference type="Gene3D" id="3.30.565.10">
    <property type="entry name" value="Histidine kinase-like ATPase, C-terminal domain"/>
    <property type="match status" value="1"/>
</dbReference>
<keyword evidence="10" id="KW-0812">Transmembrane</keyword>
<dbReference type="PANTHER" id="PTHR24421">
    <property type="entry name" value="NITRATE/NITRITE SENSOR PROTEIN NARX-RELATED"/>
    <property type="match status" value="1"/>
</dbReference>
<dbReference type="GO" id="GO:0000155">
    <property type="term" value="F:phosphorelay sensor kinase activity"/>
    <property type="evidence" value="ECO:0007669"/>
    <property type="project" value="InterPro"/>
</dbReference>
<keyword evidence="10" id="KW-0472">Membrane</keyword>
<keyword evidence="7" id="KW-0067">ATP-binding</keyword>
<dbReference type="EC" id="2.7.13.3" evidence="2"/>
<evidence type="ECO:0000256" key="7">
    <source>
        <dbReference type="ARBA" id="ARBA00022840"/>
    </source>
</evidence>
<evidence type="ECO:0000256" key="3">
    <source>
        <dbReference type="ARBA" id="ARBA00022553"/>
    </source>
</evidence>
<accession>A0A4R1M2I4</accession>
<keyword evidence="3" id="KW-0597">Phosphoprotein</keyword>